<sequence>MSKNKNLYDNSGEKKIDIKDEWRKDIDKQFNKDKEPNINPQIDPTEGIHALEEHSHLFNTIYGQK</sequence>
<dbReference type="EMBL" id="GL870996">
    <property type="protein sequence ID" value="EGC37564.1"/>
    <property type="molecule type" value="Genomic_DNA"/>
</dbReference>
<protein>
    <submittedName>
        <fullName evidence="1">Uncharacterized protein</fullName>
    </submittedName>
</protein>
<organism evidence="1 2">
    <name type="scientific">Dictyostelium purpureum</name>
    <name type="common">Slime mold</name>
    <dbReference type="NCBI Taxonomy" id="5786"/>
    <lineage>
        <taxon>Eukaryota</taxon>
        <taxon>Amoebozoa</taxon>
        <taxon>Evosea</taxon>
        <taxon>Eumycetozoa</taxon>
        <taxon>Dictyostelia</taxon>
        <taxon>Dictyosteliales</taxon>
        <taxon>Dictyosteliaceae</taxon>
        <taxon>Dictyostelium</taxon>
    </lineage>
</organism>
<name>F0ZEP8_DICPU</name>
<dbReference type="KEGG" id="dpp:DICPUDRAFT_149800"/>
<dbReference type="Proteomes" id="UP000001064">
    <property type="component" value="Unassembled WGS sequence"/>
</dbReference>
<dbReference type="VEuPathDB" id="AmoebaDB:DICPUDRAFT_149800"/>
<gene>
    <name evidence="1" type="ORF">DICPUDRAFT_149800</name>
</gene>
<dbReference type="InParanoid" id="F0ZEP8"/>
<dbReference type="GeneID" id="10499534"/>
<proteinExistence type="predicted"/>
<keyword evidence="2" id="KW-1185">Reference proteome</keyword>
<evidence type="ECO:0000313" key="1">
    <source>
        <dbReference type="EMBL" id="EGC37564.1"/>
    </source>
</evidence>
<dbReference type="AlphaFoldDB" id="F0ZEP8"/>
<evidence type="ECO:0000313" key="2">
    <source>
        <dbReference type="Proteomes" id="UP000001064"/>
    </source>
</evidence>
<reference evidence="2" key="1">
    <citation type="journal article" date="2011" name="Genome Biol.">
        <title>Comparative genomics of the social amoebae Dictyostelium discoideum and Dictyostelium purpureum.</title>
        <authorList>
            <consortium name="US DOE Joint Genome Institute (JGI-PGF)"/>
            <person name="Sucgang R."/>
            <person name="Kuo A."/>
            <person name="Tian X."/>
            <person name="Salerno W."/>
            <person name="Parikh A."/>
            <person name="Feasley C.L."/>
            <person name="Dalin E."/>
            <person name="Tu H."/>
            <person name="Huang E."/>
            <person name="Barry K."/>
            <person name="Lindquist E."/>
            <person name="Shapiro H."/>
            <person name="Bruce D."/>
            <person name="Schmutz J."/>
            <person name="Salamov A."/>
            <person name="Fey P."/>
            <person name="Gaudet P."/>
            <person name="Anjard C."/>
            <person name="Babu M.M."/>
            <person name="Basu S."/>
            <person name="Bushmanova Y."/>
            <person name="van der Wel H."/>
            <person name="Katoh-Kurasawa M."/>
            <person name="Dinh C."/>
            <person name="Coutinho P.M."/>
            <person name="Saito T."/>
            <person name="Elias M."/>
            <person name="Schaap P."/>
            <person name="Kay R.R."/>
            <person name="Henrissat B."/>
            <person name="Eichinger L."/>
            <person name="Rivero F."/>
            <person name="Putnam N.H."/>
            <person name="West C.M."/>
            <person name="Loomis W.F."/>
            <person name="Chisholm R.L."/>
            <person name="Shaulsky G."/>
            <person name="Strassmann J.E."/>
            <person name="Queller D.C."/>
            <person name="Kuspa A."/>
            <person name="Grigoriev I.V."/>
        </authorList>
    </citation>
    <scope>NUCLEOTIDE SEQUENCE [LARGE SCALE GENOMIC DNA]</scope>
    <source>
        <strain evidence="2">QSDP1</strain>
    </source>
</reference>
<dbReference type="RefSeq" id="XP_003285890.1">
    <property type="nucleotide sequence ID" value="XM_003285842.1"/>
</dbReference>
<accession>F0ZEP8</accession>